<gene>
    <name evidence="2" type="ORF">DOO78_09575</name>
</gene>
<dbReference type="EMBL" id="QLIX01000005">
    <property type="protein sequence ID" value="RAI59270.1"/>
    <property type="molecule type" value="Genomic_DNA"/>
</dbReference>
<dbReference type="Pfam" id="PF15887">
    <property type="entry name" value="Peptidase_Mx"/>
    <property type="match status" value="1"/>
</dbReference>
<proteinExistence type="predicted"/>
<sequence length="359" mass="40480">MRLFRCQNCDQVLYFENTKCERCGFRLGFLPEVTRLSALEPAGDPAWTPLAAKDQQRLFCTNAQYDACNWLVPAGTADAFCAACRHNRTVPDLTLPENLPPWRKIQDAERRLVYSLLRLGLPLQDRLADPQHGLAFDVLADPPEGGTSRVMTGHDEGLITMALVEADDAEREKRRAAMGEPYRTLLGHYRHESGHHYWDLLVRDGGRLEECRAVFGDDSQDYGAALQRHYNEGPPANWQEAYVSAYATTHPWEDFAETWAHYLHIVDTLEMASAFGLQVAPKVAKTDDLDAKIDFDPYAQERVEPLLEAWLPLTFAANSLNRCMGAPDLYPFVLSPPAMEKLGFVHQLIRGVRQNPATP</sequence>
<dbReference type="InterPro" id="IPR011201">
    <property type="entry name" value="Zinc-ribbon_6_bact"/>
</dbReference>
<dbReference type="RefSeq" id="WP_111469527.1">
    <property type="nucleotide sequence ID" value="NZ_QLIX01000005.1"/>
</dbReference>
<evidence type="ECO:0000259" key="1">
    <source>
        <dbReference type="Pfam" id="PF10005"/>
    </source>
</evidence>
<accession>A0A327M8K5</accession>
<dbReference type="Proteomes" id="UP000249065">
    <property type="component" value="Unassembled WGS sequence"/>
</dbReference>
<organism evidence="2 3">
    <name type="scientific">Roseicella frigidaeris</name>
    <dbReference type="NCBI Taxonomy" id="2230885"/>
    <lineage>
        <taxon>Bacteria</taxon>
        <taxon>Pseudomonadati</taxon>
        <taxon>Pseudomonadota</taxon>
        <taxon>Alphaproteobacteria</taxon>
        <taxon>Acetobacterales</taxon>
        <taxon>Roseomonadaceae</taxon>
        <taxon>Roseicella</taxon>
    </lineage>
</organism>
<name>A0A327M8K5_9PROT</name>
<keyword evidence="3" id="KW-1185">Reference proteome</keyword>
<dbReference type="InterPro" id="IPR031321">
    <property type="entry name" value="UCP012641"/>
</dbReference>
<evidence type="ECO:0000313" key="3">
    <source>
        <dbReference type="Proteomes" id="UP000249065"/>
    </source>
</evidence>
<dbReference type="OrthoDB" id="256753at2"/>
<reference evidence="3" key="1">
    <citation type="submission" date="2018-06" db="EMBL/GenBank/DDBJ databases">
        <authorList>
            <person name="Khan S.A."/>
        </authorList>
    </citation>
    <scope>NUCLEOTIDE SEQUENCE [LARGE SCALE GENOMIC DNA]</scope>
    <source>
        <strain evidence="3">DB-1506</strain>
    </source>
</reference>
<comment type="caution">
    <text evidence="2">The sequence shown here is derived from an EMBL/GenBank/DDBJ whole genome shotgun (WGS) entry which is preliminary data.</text>
</comment>
<evidence type="ECO:0000313" key="2">
    <source>
        <dbReference type="EMBL" id="RAI59270.1"/>
    </source>
</evidence>
<dbReference type="Pfam" id="PF10005">
    <property type="entry name" value="Zn_ribbon_DZR_6"/>
    <property type="match status" value="1"/>
</dbReference>
<feature type="domain" description="Zinc-ribbon" evidence="1">
    <location>
        <begin position="3"/>
        <end position="94"/>
    </location>
</feature>
<dbReference type="AlphaFoldDB" id="A0A327M8K5"/>
<dbReference type="PIRSF" id="PIRSF012641">
    <property type="entry name" value="UCP012641"/>
    <property type="match status" value="1"/>
</dbReference>
<protein>
    <recommendedName>
        <fullName evidence="1">Zinc-ribbon domain-containing protein</fullName>
    </recommendedName>
</protein>